<evidence type="ECO:0000256" key="1">
    <source>
        <dbReference type="SAM" id="MobiDB-lite"/>
    </source>
</evidence>
<organism evidence="4 5">
    <name type="scientific">Paenibacillus roseus</name>
    <dbReference type="NCBI Taxonomy" id="2798579"/>
    <lineage>
        <taxon>Bacteria</taxon>
        <taxon>Bacillati</taxon>
        <taxon>Bacillota</taxon>
        <taxon>Bacilli</taxon>
        <taxon>Bacillales</taxon>
        <taxon>Paenibacillaceae</taxon>
        <taxon>Paenibacillus</taxon>
    </lineage>
</organism>
<accession>A0A934J625</accession>
<feature type="compositionally biased region" description="Polar residues" evidence="1">
    <location>
        <begin position="416"/>
        <end position="452"/>
    </location>
</feature>
<name>A0A934J625_9BACL</name>
<dbReference type="Pfam" id="PF00498">
    <property type="entry name" value="FHA"/>
    <property type="match status" value="1"/>
</dbReference>
<dbReference type="EMBL" id="JAELUP010000027">
    <property type="protein sequence ID" value="MBJ6361431.1"/>
    <property type="molecule type" value="Genomic_DNA"/>
</dbReference>
<dbReference type="InterPro" id="IPR000253">
    <property type="entry name" value="FHA_dom"/>
</dbReference>
<proteinExistence type="predicted"/>
<dbReference type="InterPro" id="IPR008984">
    <property type="entry name" value="SMAD_FHA_dom_sf"/>
</dbReference>
<dbReference type="RefSeq" id="WP_199018979.1">
    <property type="nucleotide sequence ID" value="NZ_JAELUP010000027.1"/>
</dbReference>
<dbReference type="Proteomes" id="UP000640274">
    <property type="component" value="Unassembled WGS sequence"/>
</dbReference>
<dbReference type="InterPro" id="IPR045962">
    <property type="entry name" value="DUF6382"/>
</dbReference>
<dbReference type="PROSITE" id="PS50006">
    <property type="entry name" value="FHA_DOMAIN"/>
    <property type="match status" value="1"/>
</dbReference>
<feature type="transmembrane region" description="Helical" evidence="2">
    <location>
        <begin position="329"/>
        <end position="351"/>
    </location>
</feature>
<feature type="domain" description="FHA" evidence="3">
    <location>
        <begin position="508"/>
        <end position="558"/>
    </location>
</feature>
<sequence length="605" mass="65702">MKAYQIDFTMYNGHEMVLADPDGFTRTNLDELELKMLQAEEIPGLLPVEWQEIDGMISFHYKLAGKRMLTHRLQLQTFTMSDYCVLLMSVLEALENCRPFMLRTEAVMLHEDYIFIGSSWQEIGLVYVPVTVGASHASPHGNLMNLAVRWAAYINSVDGPALQRILQTLDKETGTWSALRKLLLEMISAPYYQDAVAAPDPQPNTVFQIHGSDTSYPIPNAMLNHSPAAHPSGSYAGSASDSVYKPFVNPSQKALSSVASHATNNAAPEQADSRMHLRAANLDEEISGGDSGPDVVSKKPRTTVIIVLLAFFAIAVVWRFVYLDDPGRHTLLISSGITLLIAGSALLFCYAASKNSRHKEQADETVLNEQEAGVMRHRNGEPGLSVTRGGNEIKSEGQLSNIGHQHNAAANEGKNNRWNFNPDRSTNHLQSNPSNGYGSTADNPFSMSPMESASLRTDNAVSADEATVLLAPDGRAALSQISGQMVTAYLQREFKGQVSRVELSGGKLVIGRAAESAGYVDAGEGLSRAHLEIDRTTEGYSAKDLGSRNGSLLNGKVMVPYKVYMLKPEDQLQLAGTQGPVYAFKESHKQAAHASQGGAHSAVGT</sequence>
<dbReference type="SMART" id="SM00240">
    <property type="entry name" value="FHA"/>
    <property type="match status" value="1"/>
</dbReference>
<dbReference type="AlphaFoldDB" id="A0A934J625"/>
<keyword evidence="5" id="KW-1185">Reference proteome</keyword>
<evidence type="ECO:0000256" key="2">
    <source>
        <dbReference type="SAM" id="Phobius"/>
    </source>
</evidence>
<protein>
    <submittedName>
        <fullName evidence="4">FHA domain-containing protein</fullName>
    </submittedName>
</protein>
<evidence type="ECO:0000313" key="4">
    <source>
        <dbReference type="EMBL" id="MBJ6361431.1"/>
    </source>
</evidence>
<comment type="caution">
    <text evidence="4">The sequence shown here is derived from an EMBL/GenBank/DDBJ whole genome shotgun (WGS) entry which is preliminary data.</text>
</comment>
<keyword evidence="2" id="KW-1133">Transmembrane helix</keyword>
<evidence type="ECO:0000259" key="3">
    <source>
        <dbReference type="PROSITE" id="PS50006"/>
    </source>
</evidence>
<evidence type="ECO:0000313" key="5">
    <source>
        <dbReference type="Proteomes" id="UP000640274"/>
    </source>
</evidence>
<feature type="region of interest" description="Disordered" evidence="1">
    <location>
        <begin position="411"/>
        <end position="452"/>
    </location>
</feature>
<feature type="transmembrane region" description="Helical" evidence="2">
    <location>
        <begin position="304"/>
        <end position="323"/>
    </location>
</feature>
<dbReference type="SUPFAM" id="SSF49879">
    <property type="entry name" value="SMAD/FHA domain"/>
    <property type="match status" value="1"/>
</dbReference>
<reference evidence="4" key="1">
    <citation type="submission" date="2020-12" db="EMBL/GenBank/DDBJ databases">
        <authorList>
            <person name="Huq M.A."/>
        </authorList>
    </citation>
    <scope>NUCLEOTIDE SEQUENCE</scope>
    <source>
        <strain evidence="4">MAHUQ-46</strain>
    </source>
</reference>
<gene>
    <name evidence="4" type="ORF">JFN88_08950</name>
</gene>
<keyword evidence="2" id="KW-0812">Transmembrane</keyword>
<dbReference type="CDD" id="cd00060">
    <property type="entry name" value="FHA"/>
    <property type="match status" value="1"/>
</dbReference>
<keyword evidence="2" id="KW-0472">Membrane</keyword>
<dbReference type="Gene3D" id="2.60.200.20">
    <property type="match status" value="1"/>
</dbReference>
<dbReference type="Pfam" id="PF19909">
    <property type="entry name" value="DUF6382"/>
    <property type="match status" value="1"/>
</dbReference>